<dbReference type="Pfam" id="PF01702">
    <property type="entry name" value="TGT"/>
    <property type="match status" value="1"/>
</dbReference>
<feature type="binding site" evidence="6">
    <location>
        <position position="280"/>
    </location>
    <ligand>
        <name>Zn(2+)</name>
        <dbReference type="ChEBI" id="CHEBI:29105"/>
    </ligand>
</feature>
<dbReference type="Proteomes" id="UP000244727">
    <property type="component" value="Chromosome"/>
</dbReference>
<feature type="binding site" evidence="6">
    <location>
        <position position="195"/>
    </location>
    <ligand>
        <name>substrate</name>
    </ligand>
</feature>
<comment type="function">
    <text evidence="6">Exchanges the guanine residue with 7-cyano-7-deazaguanine (preQ0) at position 15 in the dihydrouridine loop (D-loop) of archaeal tRNAs.</text>
</comment>
<dbReference type="GO" id="GO:0008270">
    <property type="term" value="F:zinc ion binding"/>
    <property type="evidence" value="ECO:0007669"/>
    <property type="project" value="UniProtKB-UniRule"/>
</dbReference>
<gene>
    <name evidence="6" type="primary">tgtA</name>
    <name evidence="8" type="ORF">HARCEL1_04695</name>
</gene>
<dbReference type="KEGG" id="harc:HARCEL1_04695"/>
<dbReference type="SUPFAM" id="SSF51713">
    <property type="entry name" value="tRNA-guanine transglycosylase"/>
    <property type="match status" value="1"/>
</dbReference>
<name>A0A2R4WZT6_9EURY</name>
<evidence type="ECO:0000256" key="1">
    <source>
        <dbReference type="ARBA" id="ARBA00022676"/>
    </source>
</evidence>
<keyword evidence="4 6" id="KW-0479">Metal-binding</keyword>
<proteinExistence type="inferred from homology"/>
<evidence type="ECO:0000256" key="6">
    <source>
        <dbReference type="HAMAP-Rule" id="MF_01634"/>
    </source>
</evidence>
<dbReference type="PANTHER" id="PTHR46499">
    <property type="entry name" value="QUEUINE TRNA-RIBOSYLTRANSFERASE"/>
    <property type="match status" value="1"/>
</dbReference>
<dbReference type="InterPro" id="IPR050076">
    <property type="entry name" value="ArchSynthase1/Queuine_TRR"/>
</dbReference>
<feature type="binding site" evidence="6">
    <location>
        <position position="278"/>
    </location>
    <ligand>
        <name>Zn(2+)</name>
        <dbReference type="ChEBI" id="CHEBI:29105"/>
    </ligand>
</feature>
<dbReference type="Gene3D" id="3.20.20.105">
    <property type="entry name" value="Queuine tRNA-ribosyltransferase-like"/>
    <property type="match status" value="1"/>
</dbReference>
<evidence type="ECO:0000256" key="5">
    <source>
        <dbReference type="ARBA" id="ARBA00022833"/>
    </source>
</evidence>
<dbReference type="UniPathway" id="UPA00393"/>
<evidence type="ECO:0000313" key="8">
    <source>
        <dbReference type="EMBL" id="AWB27053.1"/>
    </source>
</evidence>
<dbReference type="NCBIfam" id="TIGR00432">
    <property type="entry name" value="arcsn_tRNA_tgt"/>
    <property type="match status" value="1"/>
</dbReference>
<dbReference type="InterPro" id="IPR036511">
    <property type="entry name" value="TGT-like_sf"/>
</dbReference>
<keyword evidence="2 6" id="KW-0808">Transferase</keyword>
<evidence type="ECO:0000256" key="4">
    <source>
        <dbReference type="ARBA" id="ARBA00022723"/>
    </source>
</evidence>
<dbReference type="RefSeq" id="WP_108381422.1">
    <property type="nucleotide sequence ID" value="NZ_CP028858.1"/>
</dbReference>
<dbReference type="HAMAP" id="MF_01634">
    <property type="entry name" value="TgtA_arch"/>
    <property type="match status" value="1"/>
</dbReference>
<dbReference type="SUPFAM" id="SSF88802">
    <property type="entry name" value="Pre-PUA domain"/>
    <property type="match status" value="1"/>
</dbReference>
<dbReference type="PANTHER" id="PTHR46499:SF1">
    <property type="entry name" value="QUEUINE TRNA-RIBOSYLTRANSFERASE"/>
    <property type="match status" value="1"/>
</dbReference>
<reference evidence="8 9" key="1">
    <citation type="submission" date="2018-04" db="EMBL/GenBank/DDBJ databases">
        <title>Halococcoides cellulosivorans gen. nov., sp. nov., an extremely halophilic cellulose-utilizing haloarchaeon from hypersaline lakes.</title>
        <authorList>
            <person name="Sorokin D.Y."/>
            <person name="Toshchakov S.V."/>
            <person name="Samarov N.I."/>
            <person name="Korzhenkov A."/>
            <person name="Kublanov I.V."/>
        </authorList>
    </citation>
    <scope>NUCLEOTIDE SEQUENCE [LARGE SCALE GENOMIC DNA]</scope>
    <source>
        <strain evidence="8 9">HArcel1</strain>
    </source>
</reference>
<evidence type="ECO:0000256" key="3">
    <source>
        <dbReference type="ARBA" id="ARBA00022694"/>
    </source>
</evidence>
<organism evidence="8 9">
    <name type="scientific">Halococcoides cellulosivorans</name>
    <dbReference type="NCBI Taxonomy" id="1679096"/>
    <lineage>
        <taxon>Archaea</taxon>
        <taxon>Methanobacteriati</taxon>
        <taxon>Methanobacteriota</taxon>
        <taxon>Stenosarchaea group</taxon>
        <taxon>Halobacteria</taxon>
        <taxon>Halobacteriales</taxon>
        <taxon>Haloarculaceae</taxon>
        <taxon>Halococcoides</taxon>
    </lineage>
</organism>
<accession>A0A2R4WZT6</accession>
<keyword evidence="3 6" id="KW-0819">tRNA processing</keyword>
<protein>
    <recommendedName>
        <fullName evidence="6">tRNA-guanine(15) transglycosylase</fullName>
        <ecNumber evidence="6">2.4.2.48</ecNumber>
    </recommendedName>
    <alternativeName>
        <fullName evidence="6">7-cyano-7-deazaguanine tRNA-ribosyltransferase</fullName>
    </alternativeName>
    <alternativeName>
        <fullName evidence="6">Archaeal tRNA-guanine transglycosylase</fullName>
    </alternativeName>
</protein>
<dbReference type="GeneID" id="36511780"/>
<feature type="active site" description="Nucleophile" evidence="6">
    <location>
        <position position="92"/>
    </location>
</feature>
<dbReference type="EMBL" id="CP028858">
    <property type="protein sequence ID" value="AWB27053.1"/>
    <property type="molecule type" value="Genomic_DNA"/>
</dbReference>
<keyword evidence="9" id="KW-1185">Reference proteome</keyword>
<dbReference type="EC" id="2.4.2.48" evidence="6"/>
<dbReference type="GO" id="GO:0002099">
    <property type="term" value="P:tRNA wobble guanine modification"/>
    <property type="evidence" value="ECO:0007669"/>
    <property type="project" value="TreeGrafter"/>
</dbReference>
<sequence>MTEGFEIRRHDAAGRLGEFSIPGRETTVRTPALMPVVNPHLDSIPPGELDAFGAQLLITNGYIVYTSDEYRDRARSEGIHEVLGFDGPIVTDSGSFQLSEYGSVDVSNEEILEFQAAIGADVVTPLDVPTPPDVPRERAADDLAVTTERIERAADLDLGDALVNAPVQGSTFPDLREQSGAVAAASGLDVAPVGAVVPLLREYRYATVIETVLAAKRGLGPAMPVHLFGAGHPMMFALAAAVGCDLFDSAAYARYARDDRYLTVRATTPLDELRELPCSCPVCVDTDPTTLRDADSDRRERALARHNLHVSLEEMRRVRQAIHRGRLLELVETRARGHPAVLDGYRRLLDASAALEAHDPVSKDTFFYCSAESARRPEVTRHHDRLERLDPPDSLVLVDEAVAGVETSDAATVWPIRPPFGPVPTDLRDTYPLTAELPERRDRDALQAAVAGIERLDPPPERVVHDGWPEAVLADCPGLVESAD</sequence>
<feature type="domain" description="tRNA-guanine(15) transglycosylase-like" evidence="7">
    <location>
        <begin position="13"/>
        <end position="339"/>
    </location>
</feature>
<feature type="binding site" evidence="6">
    <location>
        <position position="127"/>
    </location>
    <ligand>
        <name>substrate</name>
    </ligand>
</feature>
<keyword evidence="5 6" id="KW-0862">Zinc</keyword>
<dbReference type="InterPro" id="IPR002616">
    <property type="entry name" value="tRNA_ribo_trans-like"/>
</dbReference>
<dbReference type="AlphaFoldDB" id="A0A2R4WZT6"/>
<comment type="pathway">
    <text evidence="6">tRNA modification; archaeosine-tRNA biosynthesis.</text>
</comment>
<comment type="cofactor">
    <cofactor evidence="6">
        <name>Zn(2+)</name>
        <dbReference type="ChEBI" id="CHEBI:29105"/>
    </cofactor>
    <text evidence="6">Binds 1 zinc ion per subunit.</text>
</comment>
<dbReference type="GO" id="GO:0005737">
    <property type="term" value="C:cytoplasm"/>
    <property type="evidence" value="ECO:0007669"/>
    <property type="project" value="TreeGrafter"/>
</dbReference>
<dbReference type="GO" id="GO:0016763">
    <property type="term" value="F:pentosyltransferase activity"/>
    <property type="evidence" value="ECO:0007669"/>
    <property type="project" value="UniProtKB-UniRule"/>
</dbReference>
<evidence type="ECO:0000313" key="9">
    <source>
        <dbReference type="Proteomes" id="UP000244727"/>
    </source>
</evidence>
<dbReference type="NCBIfam" id="TIGR00449">
    <property type="entry name" value="tgt_general"/>
    <property type="match status" value="1"/>
</dbReference>
<comment type="catalytic activity">
    <reaction evidence="6">
        <text>guanosine(15) in tRNA + 7-cyano-7-carbaguanine = 7-cyano-7-carbaguanosine(15) in tRNA + guanine</text>
        <dbReference type="Rhea" id="RHEA:43164"/>
        <dbReference type="Rhea" id="RHEA-COMP:10371"/>
        <dbReference type="Rhea" id="RHEA-COMP:10372"/>
        <dbReference type="ChEBI" id="CHEBI:16235"/>
        <dbReference type="ChEBI" id="CHEBI:45075"/>
        <dbReference type="ChEBI" id="CHEBI:74269"/>
        <dbReference type="ChEBI" id="CHEBI:82850"/>
        <dbReference type="EC" id="2.4.2.48"/>
    </reaction>
</comment>
<dbReference type="InterPro" id="IPR004804">
    <property type="entry name" value="TgtA"/>
</dbReference>
<keyword evidence="1 6" id="KW-0328">Glycosyltransferase</keyword>
<evidence type="ECO:0000256" key="2">
    <source>
        <dbReference type="ARBA" id="ARBA00022679"/>
    </source>
</evidence>
<evidence type="ECO:0000259" key="7">
    <source>
        <dbReference type="Pfam" id="PF01702"/>
    </source>
</evidence>
<comment type="similarity">
    <text evidence="6">Belongs to the archaeosine tRNA-ribosyltransferase family.</text>
</comment>
<feature type="binding site" evidence="6">
    <location>
        <position position="283"/>
    </location>
    <ligand>
        <name>Zn(2+)</name>
        <dbReference type="ChEBI" id="CHEBI:29105"/>
    </ligand>
</feature>